<dbReference type="Gene3D" id="3.90.1720.10">
    <property type="entry name" value="endopeptidase domain like (from Nostoc punctiforme)"/>
    <property type="match status" value="1"/>
</dbReference>
<keyword evidence="2" id="KW-1185">Reference proteome</keyword>
<evidence type="ECO:0000313" key="1">
    <source>
        <dbReference type="EMBL" id="PWC13661.1"/>
    </source>
</evidence>
<name>A0A2U1TW73_9GAMM</name>
<dbReference type="InterPro" id="IPR038765">
    <property type="entry name" value="Papain-like_cys_pep_sf"/>
</dbReference>
<gene>
    <name evidence="1" type="ORF">B4923_06855</name>
</gene>
<organism evidence="1 2">
    <name type="scientific">Brenneria roseae subsp. americana</name>
    <dbReference type="NCBI Taxonomy" id="1508507"/>
    <lineage>
        <taxon>Bacteria</taxon>
        <taxon>Pseudomonadati</taxon>
        <taxon>Pseudomonadota</taxon>
        <taxon>Gammaproteobacteria</taxon>
        <taxon>Enterobacterales</taxon>
        <taxon>Pectobacteriaceae</taxon>
        <taxon>Brenneria</taxon>
    </lineage>
</organism>
<sequence length="323" mass="36088">MKDINKTIDQMKTRLPKELTNTLLPEELNEGDVLLFSPEKGSFISWAITFLTNAPVSHAAMLYKKSPLSIIEESPPQVAVNEALHRFHDRTIYVYRHASQQELSPVITAATLHRNNLEPYDNASLYIVGILLLYKKISFPTLAQKVILRILKKLTATLTQYLQQHKNPGKMPMVCSQFVAQCFEDAGSQFQLHFHHQLLIAAHGQNLLDRAVEFIDQHPFSARNTVNITSNDTVTESDEELCRALYAAIDSGMVNNNVPAIDPELAQAIEEFAGINATLSGTQNNANTLTATHQLQANMNMFVFPGDLLQHCTSLKPVGKIEI</sequence>
<dbReference type="AlphaFoldDB" id="A0A2U1TW73"/>
<accession>A0A2U1TW73</accession>
<dbReference type="Proteomes" id="UP000245138">
    <property type="component" value="Unassembled WGS sequence"/>
</dbReference>
<dbReference type="RefSeq" id="WP_109053610.1">
    <property type="nucleotide sequence ID" value="NZ_QDKJ01000004.1"/>
</dbReference>
<comment type="caution">
    <text evidence="1">The sequence shown here is derived from an EMBL/GenBank/DDBJ whole genome shotgun (WGS) entry which is preliminary data.</text>
</comment>
<evidence type="ECO:0000313" key="2">
    <source>
        <dbReference type="Proteomes" id="UP000245138"/>
    </source>
</evidence>
<reference evidence="1 2" key="1">
    <citation type="submission" date="2018-04" db="EMBL/GenBank/DDBJ databases">
        <title>Brenneria corticis sp.nov.</title>
        <authorList>
            <person name="Li Y."/>
        </authorList>
    </citation>
    <scope>NUCLEOTIDE SEQUENCE [LARGE SCALE GENOMIC DNA]</scope>
    <source>
        <strain evidence="1 2">LMG 27715</strain>
    </source>
</reference>
<dbReference type="OrthoDB" id="9805237at2"/>
<dbReference type="SUPFAM" id="SSF54001">
    <property type="entry name" value="Cysteine proteinases"/>
    <property type="match status" value="1"/>
</dbReference>
<proteinExistence type="predicted"/>
<protein>
    <submittedName>
        <fullName evidence="1">Uncharacterized protein</fullName>
    </submittedName>
</protein>
<dbReference type="EMBL" id="QDKJ01000004">
    <property type="protein sequence ID" value="PWC13661.1"/>
    <property type="molecule type" value="Genomic_DNA"/>
</dbReference>